<protein>
    <submittedName>
        <fullName evidence="1">Uncharacterized protein</fullName>
    </submittedName>
</protein>
<comment type="caution">
    <text evidence="1">The sequence shown here is derived from an EMBL/GenBank/DDBJ whole genome shotgun (WGS) entry which is preliminary data.</text>
</comment>
<proteinExistence type="predicted"/>
<dbReference type="Proteomes" id="UP000257109">
    <property type="component" value="Unassembled WGS sequence"/>
</dbReference>
<keyword evidence="2" id="KW-1185">Reference proteome</keyword>
<dbReference type="AlphaFoldDB" id="A0A371EBQ6"/>
<dbReference type="EMBL" id="QJKJ01014878">
    <property type="protein sequence ID" value="RDX63472.1"/>
    <property type="molecule type" value="Genomic_DNA"/>
</dbReference>
<evidence type="ECO:0000313" key="2">
    <source>
        <dbReference type="Proteomes" id="UP000257109"/>
    </source>
</evidence>
<gene>
    <name evidence="1" type="ORF">CR513_58095</name>
</gene>
<reference evidence="1" key="1">
    <citation type="submission" date="2018-05" db="EMBL/GenBank/DDBJ databases">
        <title>Draft genome of Mucuna pruriens seed.</title>
        <authorList>
            <person name="Nnadi N.E."/>
            <person name="Vos R."/>
            <person name="Hasami M.H."/>
            <person name="Devisetty U.K."/>
            <person name="Aguiy J.C."/>
        </authorList>
    </citation>
    <scope>NUCLEOTIDE SEQUENCE [LARGE SCALE GENOMIC DNA]</scope>
    <source>
        <strain evidence="1">JCA_2017</strain>
    </source>
</reference>
<feature type="non-terminal residue" evidence="1">
    <location>
        <position position="83"/>
    </location>
</feature>
<accession>A0A371EBQ6</accession>
<feature type="non-terminal residue" evidence="1">
    <location>
        <position position="1"/>
    </location>
</feature>
<name>A0A371EBQ6_MUCPR</name>
<sequence length="83" mass="10201">DYIPSGTTYKYQRLFFTTQLRVLNLERKLRQLSHFSSLLHFDLFGYIKIVSYSKLKNLIMNKVWLWLKDFSFSFYEWYACPIE</sequence>
<organism evidence="1 2">
    <name type="scientific">Mucuna pruriens</name>
    <name type="common">Velvet bean</name>
    <name type="synonym">Dolichos pruriens</name>
    <dbReference type="NCBI Taxonomy" id="157652"/>
    <lineage>
        <taxon>Eukaryota</taxon>
        <taxon>Viridiplantae</taxon>
        <taxon>Streptophyta</taxon>
        <taxon>Embryophyta</taxon>
        <taxon>Tracheophyta</taxon>
        <taxon>Spermatophyta</taxon>
        <taxon>Magnoliopsida</taxon>
        <taxon>eudicotyledons</taxon>
        <taxon>Gunneridae</taxon>
        <taxon>Pentapetalae</taxon>
        <taxon>rosids</taxon>
        <taxon>fabids</taxon>
        <taxon>Fabales</taxon>
        <taxon>Fabaceae</taxon>
        <taxon>Papilionoideae</taxon>
        <taxon>50 kb inversion clade</taxon>
        <taxon>NPAAA clade</taxon>
        <taxon>indigoferoid/millettioid clade</taxon>
        <taxon>Phaseoleae</taxon>
        <taxon>Mucuna</taxon>
    </lineage>
</organism>
<evidence type="ECO:0000313" key="1">
    <source>
        <dbReference type="EMBL" id="RDX63472.1"/>
    </source>
</evidence>